<accession>A0A418VKN4</accession>
<dbReference type="OrthoDB" id="3518805at2"/>
<name>A0A418VKN4_RHOPL</name>
<dbReference type="Gene3D" id="3.40.50.720">
    <property type="entry name" value="NAD(P)-binding Rossmann-like Domain"/>
    <property type="match status" value="1"/>
</dbReference>
<dbReference type="EMBL" id="QYYD01000004">
    <property type="protein sequence ID" value="RJF76712.1"/>
    <property type="molecule type" value="Genomic_DNA"/>
</dbReference>
<protein>
    <submittedName>
        <fullName evidence="1">NAD(P)-dependent oxidoreductase</fullName>
    </submittedName>
</protein>
<comment type="caution">
    <text evidence="1">The sequence shown here is derived from an EMBL/GenBank/DDBJ whole genome shotgun (WGS) entry which is preliminary data.</text>
</comment>
<organism evidence="1 2">
    <name type="scientific">Rhodopseudomonas palustris</name>
    <dbReference type="NCBI Taxonomy" id="1076"/>
    <lineage>
        <taxon>Bacteria</taxon>
        <taxon>Pseudomonadati</taxon>
        <taxon>Pseudomonadota</taxon>
        <taxon>Alphaproteobacteria</taxon>
        <taxon>Hyphomicrobiales</taxon>
        <taxon>Nitrobacteraceae</taxon>
        <taxon>Rhodopseudomonas</taxon>
    </lineage>
</organism>
<evidence type="ECO:0000313" key="1">
    <source>
        <dbReference type="EMBL" id="RJF76712.1"/>
    </source>
</evidence>
<sequence>MSNDSILLIGGAGHVGRWTARSLRSVHPDVPLLIGGRDRARAEQAAAELHAESVVIDDTAADLGLGDRPLRAIATLFTDQRLTALRLAQARGVPHLSISPGIIELGPEVAAYMHRPQAAPVVLGTEWMVGGTTAPTLAFAKAFSRIDDIAIGALLDEQDAFGPAAEADLERQTRTMPVALARQGGAYVWRAGDELATSFRAVDGTEMAASTFSPNDVLGLASATGAPNVRFSLAVGVSSSRRRGEPLSTEIIIELTGTDHAGGALRRRHAIVHPGGQMPLTGLGVALVLERLLGVGGHPPTPAGLYFPYQLIEPDMYFPRLAQAGGKVMELEAASPSPGGGGSLA</sequence>
<dbReference type="Proteomes" id="UP000285523">
    <property type="component" value="Unassembled WGS sequence"/>
</dbReference>
<gene>
    <name evidence="1" type="ORF">D4Q52_06115</name>
</gene>
<dbReference type="InterPro" id="IPR036291">
    <property type="entry name" value="NAD(P)-bd_dom_sf"/>
</dbReference>
<proteinExistence type="predicted"/>
<evidence type="ECO:0000313" key="2">
    <source>
        <dbReference type="Proteomes" id="UP000285523"/>
    </source>
</evidence>
<dbReference type="RefSeq" id="WP_119855655.1">
    <property type="nucleotide sequence ID" value="NZ_QYYD01000004.1"/>
</dbReference>
<dbReference type="AlphaFoldDB" id="A0A418VKN4"/>
<dbReference type="SUPFAM" id="SSF51735">
    <property type="entry name" value="NAD(P)-binding Rossmann-fold domains"/>
    <property type="match status" value="1"/>
</dbReference>
<reference evidence="1 2" key="1">
    <citation type="submission" date="2018-09" db="EMBL/GenBank/DDBJ databases">
        <title>Draft genome sequence of Rhodopseudomonas palustris 2.1.18.</title>
        <authorList>
            <person name="Robertson S.L."/>
            <person name="Meyer T.E."/>
            <person name="Kyndt J.A."/>
        </authorList>
    </citation>
    <scope>NUCLEOTIDE SEQUENCE [LARGE SCALE GENOMIC DNA]</scope>
    <source>
        <strain evidence="1 2">2.1.18</strain>
    </source>
</reference>